<dbReference type="SUPFAM" id="SSF55874">
    <property type="entry name" value="ATPase domain of HSP90 chaperone/DNA topoisomerase II/histidine kinase"/>
    <property type="match status" value="1"/>
</dbReference>
<dbReference type="Pfam" id="PF13581">
    <property type="entry name" value="HATPase_c_2"/>
    <property type="match status" value="1"/>
</dbReference>
<dbReference type="EMBL" id="BAAAGU010000121">
    <property type="protein sequence ID" value="GAA0672896.1"/>
    <property type="molecule type" value="Genomic_DNA"/>
</dbReference>
<accession>A0ABN1HY31</accession>
<keyword evidence="3" id="KW-0547">Nucleotide-binding</keyword>
<evidence type="ECO:0000313" key="4">
    <source>
        <dbReference type="Proteomes" id="UP001500724"/>
    </source>
</evidence>
<evidence type="ECO:0000259" key="2">
    <source>
        <dbReference type="Pfam" id="PF13581"/>
    </source>
</evidence>
<keyword evidence="1" id="KW-0723">Serine/threonine-protein kinase</keyword>
<dbReference type="InterPro" id="IPR050267">
    <property type="entry name" value="Anti-sigma-factor_SerPK"/>
</dbReference>
<feature type="domain" description="Histidine kinase/HSP90-like ATPase" evidence="2">
    <location>
        <begin position="25"/>
        <end position="134"/>
    </location>
</feature>
<dbReference type="InterPro" id="IPR036890">
    <property type="entry name" value="HATPase_C_sf"/>
</dbReference>
<name>A0ABN1HY31_9ACTN</name>
<dbReference type="Proteomes" id="UP001500724">
    <property type="component" value="Unassembled WGS sequence"/>
</dbReference>
<dbReference type="PANTHER" id="PTHR35526:SF3">
    <property type="entry name" value="ANTI-SIGMA-F FACTOR RSBW"/>
    <property type="match status" value="1"/>
</dbReference>
<evidence type="ECO:0000256" key="1">
    <source>
        <dbReference type="ARBA" id="ARBA00022527"/>
    </source>
</evidence>
<evidence type="ECO:0000313" key="3">
    <source>
        <dbReference type="EMBL" id="GAA0672896.1"/>
    </source>
</evidence>
<dbReference type="GO" id="GO:0005524">
    <property type="term" value="F:ATP binding"/>
    <property type="evidence" value="ECO:0007669"/>
    <property type="project" value="UniProtKB-KW"/>
</dbReference>
<keyword evidence="4" id="KW-1185">Reference proteome</keyword>
<keyword evidence="1" id="KW-0808">Transferase</keyword>
<dbReference type="PANTHER" id="PTHR35526">
    <property type="entry name" value="ANTI-SIGMA-F FACTOR RSBW-RELATED"/>
    <property type="match status" value="1"/>
</dbReference>
<protein>
    <submittedName>
        <fullName evidence="3">ATP-binding protein</fullName>
    </submittedName>
</protein>
<keyword evidence="1" id="KW-0418">Kinase</keyword>
<sequence>MLEPLRQGLPPLDPAAVSDAASCALPARYEAVGDARRFTRGTLDQWDLGARFDDVCLVVSELVTNALRHALPANAPRLPGQEPPVRLHLMRWTERLVCAVRDPSEESPVTRETDDFSAESGRGLFLVDSFSDGWGWHPMAGGLGGKVVWALFRLQRAGECPHSAD</sequence>
<comment type="caution">
    <text evidence="3">The sequence shown here is derived from an EMBL/GenBank/DDBJ whole genome shotgun (WGS) entry which is preliminary data.</text>
</comment>
<dbReference type="RefSeq" id="WP_344007892.1">
    <property type="nucleotide sequence ID" value="NZ_BAAAGU010000121.1"/>
</dbReference>
<dbReference type="InterPro" id="IPR003594">
    <property type="entry name" value="HATPase_dom"/>
</dbReference>
<reference evidence="3 4" key="1">
    <citation type="journal article" date="2019" name="Int. J. Syst. Evol. Microbiol.">
        <title>The Global Catalogue of Microorganisms (GCM) 10K type strain sequencing project: providing services to taxonomists for standard genome sequencing and annotation.</title>
        <authorList>
            <consortium name="The Broad Institute Genomics Platform"/>
            <consortium name="The Broad Institute Genome Sequencing Center for Infectious Disease"/>
            <person name="Wu L."/>
            <person name="Ma J."/>
        </authorList>
    </citation>
    <scope>NUCLEOTIDE SEQUENCE [LARGE SCALE GENOMIC DNA]</scope>
    <source>
        <strain evidence="3 4">JCM 10367</strain>
    </source>
</reference>
<gene>
    <name evidence="3" type="ORF">GCM10009535_60520</name>
</gene>
<dbReference type="Gene3D" id="3.30.565.10">
    <property type="entry name" value="Histidine kinase-like ATPase, C-terminal domain"/>
    <property type="match status" value="1"/>
</dbReference>
<keyword evidence="3" id="KW-0067">ATP-binding</keyword>
<proteinExistence type="predicted"/>
<dbReference type="CDD" id="cd16936">
    <property type="entry name" value="HATPase_RsbW-like"/>
    <property type="match status" value="1"/>
</dbReference>
<organism evidence="3 4">
    <name type="scientific">Streptomyces thermocarboxydovorans</name>
    <dbReference type="NCBI Taxonomy" id="59298"/>
    <lineage>
        <taxon>Bacteria</taxon>
        <taxon>Bacillati</taxon>
        <taxon>Actinomycetota</taxon>
        <taxon>Actinomycetes</taxon>
        <taxon>Kitasatosporales</taxon>
        <taxon>Streptomycetaceae</taxon>
        <taxon>Streptomyces</taxon>
    </lineage>
</organism>